<dbReference type="EMBL" id="KE651167">
    <property type="protein sequence ID" value="EEB09196.1"/>
    <property type="molecule type" value="Genomic_DNA"/>
</dbReference>
<dbReference type="InterPro" id="IPR020472">
    <property type="entry name" value="WD40_PAC1"/>
</dbReference>
<dbReference type="JaponicusDB" id="SJAG_04379">
    <property type="gene designation" value="rae1"/>
</dbReference>
<evidence type="ECO:0000256" key="2">
    <source>
        <dbReference type="ARBA" id="ARBA00022574"/>
    </source>
</evidence>
<feature type="repeat" description="WD" evidence="4">
    <location>
        <begin position="71"/>
        <end position="112"/>
    </location>
</feature>
<dbReference type="SMART" id="SM00320">
    <property type="entry name" value="WD40"/>
    <property type="match status" value="4"/>
</dbReference>
<dbReference type="GO" id="GO:0016973">
    <property type="term" value="P:poly(A)+ mRNA export from nucleus"/>
    <property type="evidence" value="ECO:0007669"/>
    <property type="project" value="EnsemblFungi"/>
</dbReference>
<dbReference type="Gene3D" id="2.130.10.10">
    <property type="entry name" value="YVTN repeat-like/Quinoprotein amine dehydrogenase"/>
    <property type="match status" value="1"/>
</dbReference>
<dbReference type="GO" id="GO:0034399">
    <property type="term" value="C:nuclear periphery"/>
    <property type="evidence" value="ECO:0007669"/>
    <property type="project" value="EnsemblFungi"/>
</dbReference>
<dbReference type="InterPro" id="IPR036322">
    <property type="entry name" value="WD40_repeat_dom_sf"/>
</dbReference>
<dbReference type="AlphaFoldDB" id="B6K6P2"/>
<keyword evidence="2 4" id="KW-0853">WD repeat</keyword>
<proteinExistence type="inferred from homology"/>
<dbReference type="GO" id="GO:0003723">
    <property type="term" value="F:RNA binding"/>
    <property type="evidence" value="ECO:0000318"/>
    <property type="project" value="GO_Central"/>
</dbReference>
<reference evidence="6 8" key="1">
    <citation type="journal article" date="2011" name="Science">
        <title>Comparative functional genomics of the fission yeasts.</title>
        <authorList>
            <person name="Rhind N."/>
            <person name="Chen Z."/>
            <person name="Yassour M."/>
            <person name="Thompson D.A."/>
            <person name="Haas B.J."/>
            <person name="Habib N."/>
            <person name="Wapinski I."/>
            <person name="Roy S."/>
            <person name="Lin M.F."/>
            <person name="Heiman D.I."/>
            <person name="Young S.K."/>
            <person name="Furuya K."/>
            <person name="Guo Y."/>
            <person name="Pidoux A."/>
            <person name="Chen H.M."/>
            <person name="Robbertse B."/>
            <person name="Goldberg J.M."/>
            <person name="Aoki K."/>
            <person name="Bayne E.H."/>
            <person name="Berlin A.M."/>
            <person name="Desjardins C.A."/>
            <person name="Dobbs E."/>
            <person name="Dukaj L."/>
            <person name="Fan L."/>
            <person name="FitzGerald M.G."/>
            <person name="French C."/>
            <person name="Gujja S."/>
            <person name="Hansen K."/>
            <person name="Keifenheim D."/>
            <person name="Levin J.Z."/>
            <person name="Mosher R.A."/>
            <person name="Mueller C.A."/>
            <person name="Pfiffner J."/>
            <person name="Priest M."/>
            <person name="Russ C."/>
            <person name="Smialowska A."/>
            <person name="Swoboda P."/>
            <person name="Sykes S.M."/>
            <person name="Vaughn M."/>
            <person name="Vengrova S."/>
            <person name="Yoder R."/>
            <person name="Zeng Q."/>
            <person name="Allshire R."/>
            <person name="Baulcombe D."/>
            <person name="Birren B.W."/>
            <person name="Brown W."/>
            <person name="Ekwall K."/>
            <person name="Kellis M."/>
            <person name="Leatherwood J."/>
            <person name="Levin H."/>
            <person name="Margalit H."/>
            <person name="Martienssen R."/>
            <person name="Nieduszynski C.A."/>
            <person name="Spatafora J.W."/>
            <person name="Friedman N."/>
            <person name="Dalgaard J.Z."/>
            <person name="Baumann P."/>
            <person name="Niki H."/>
            <person name="Regev A."/>
            <person name="Nusbaum C."/>
        </authorList>
    </citation>
    <scope>NUCLEOTIDE SEQUENCE [LARGE SCALE GENOMIC DNA]</scope>
    <source>
        <strain evidence="8">yFS275 / FY16936</strain>
    </source>
</reference>
<evidence type="ECO:0000313" key="8">
    <source>
        <dbReference type="Proteomes" id="UP000001744"/>
    </source>
</evidence>
<dbReference type="eggNOG" id="KOG0647">
    <property type="taxonomic scope" value="Eukaryota"/>
</dbReference>
<feature type="repeat" description="WD" evidence="4">
    <location>
        <begin position="112"/>
        <end position="156"/>
    </location>
</feature>
<dbReference type="RefSeq" id="XP_002175489.1">
    <property type="nucleotide sequence ID" value="XM_002175453.2"/>
</dbReference>
<keyword evidence="8" id="KW-1185">Reference proteome</keyword>
<dbReference type="STRING" id="402676.B6K6P2"/>
<dbReference type="GeneID" id="7050931"/>
<dbReference type="GO" id="GO:0000972">
    <property type="term" value="P:transcription-dependent tethering of RNA polymerase II gene DNA at nuclear periphery"/>
    <property type="evidence" value="ECO:0000318"/>
    <property type="project" value="GO_Central"/>
</dbReference>
<dbReference type="InterPro" id="IPR015943">
    <property type="entry name" value="WD40/YVTN_repeat-like_dom_sf"/>
</dbReference>
<evidence type="ECO:0000256" key="4">
    <source>
        <dbReference type="PROSITE-ProRule" id="PRU00221"/>
    </source>
</evidence>
<dbReference type="Pfam" id="PF00400">
    <property type="entry name" value="WD40"/>
    <property type="match status" value="4"/>
</dbReference>
<dbReference type="GO" id="GO:0006405">
    <property type="term" value="P:RNA export from nucleus"/>
    <property type="evidence" value="ECO:0000318"/>
    <property type="project" value="GO_Central"/>
</dbReference>
<comment type="similarity">
    <text evidence="1">Belongs to the WD repeat rae1 family.</text>
</comment>
<dbReference type="VEuPathDB" id="FungiDB:SJAG_04379"/>
<evidence type="ECO:0000313" key="6">
    <source>
        <dbReference type="EMBL" id="EEB09196.1"/>
    </source>
</evidence>
<dbReference type="GO" id="GO:0005643">
    <property type="term" value="C:nuclear pore"/>
    <property type="evidence" value="ECO:0000318"/>
    <property type="project" value="GO_Central"/>
</dbReference>
<evidence type="ECO:0000313" key="7">
    <source>
        <dbReference type="JaponicusDB" id="SJAG_04379"/>
    </source>
</evidence>
<keyword evidence="3" id="KW-0677">Repeat</keyword>
<feature type="region of interest" description="Disordered" evidence="5">
    <location>
        <begin position="331"/>
        <end position="352"/>
    </location>
</feature>
<gene>
    <name evidence="7" type="primary">rae1</name>
    <name evidence="6" type="ORF">SJAG_04379</name>
</gene>
<name>B6K6P2_SCHJY</name>
<dbReference type="PRINTS" id="PR00320">
    <property type="entry name" value="GPROTEINBRPT"/>
</dbReference>
<dbReference type="SUPFAM" id="SSF50978">
    <property type="entry name" value="WD40 repeat-like"/>
    <property type="match status" value="1"/>
</dbReference>
<evidence type="ECO:0000256" key="3">
    <source>
        <dbReference type="ARBA" id="ARBA00022737"/>
    </source>
</evidence>
<evidence type="ECO:0000256" key="5">
    <source>
        <dbReference type="SAM" id="MobiDB-lite"/>
    </source>
</evidence>
<sequence>MSTVFGHTTSSGGSSTTGDLQQDIMVQQPPDDTVSDLAFSPQAEFLAAASWDSKVRIYEVQPTGQTIGKAMFDHQGPVLSVHWSRDGTKVASGSVDKSAKVFDIQTGQNQQVAAHDDAIRCVRFVESMGSAPILATGSWDKTLRYWDLRQSTPIATVSLPERVYAMDSVHPLLVVGCAERNVAIINLSEPTKIFKVTMSPLKFQTRSIACFPNSEGYALVSVEGRCAIQYVDDKNSSQNFSFRCHRNIVGSNADVYSVNSIAFHPQYGTFATAGSDGTFNYWDKDSRQRLKGYPNVGGPITAAAFNRNGNIYAYATGNDWSKGYVPNNQQPTKIMLHPVPPEEMKPKPKKTR</sequence>
<dbReference type="OrthoDB" id="256303at2759"/>
<dbReference type="FunFam" id="2.130.10.10:FF:000190">
    <property type="entry name" value="Nuclear pore complex subunit"/>
    <property type="match status" value="1"/>
</dbReference>
<dbReference type="GO" id="GO:0043130">
    <property type="term" value="F:ubiquitin binding"/>
    <property type="evidence" value="ECO:0000318"/>
    <property type="project" value="GO_Central"/>
</dbReference>
<feature type="repeat" description="WD" evidence="4">
    <location>
        <begin position="251"/>
        <end position="292"/>
    </location>
</feature>
<organism evidence="6 8">
    <name type="scientific">Schizosaccharomyces japonicus (strain yFS275 / FY16936)</name>
    <name type="common">Fission yeast</name>
    <dbReference type="NCBI Taxonomy" id="402676"/>
    <lineage>
        <taxon>Eukaryota</taxon>
        <taxon>Fungi</taxon>
        <taxon>Dikarya</taxon>
        <taxon>Ascomycota</taxon>
        <taxon>Taphrinomycotina</taxon>
        <taxon>Schizosaccharomycetes</taxon>
        <taxon>Schizosaccharomycetales</taxon>
        <taxon>Schizosaccharomycetaceae</taxon>
        <taxon>Schizosaccharomyces</taxon>
    </lineage>
</organism>
<dbReference type="PROSITE" id="PS50294">
    <property type="entry name" value="WD_REPEATS_REGION"/>
    <property type="match status" value="2"/>
</dbReference>
<dbReference type="PANTHER" id="PTHR10971">
    <property type="entry name" value="MRNA EXPORT FACTOR AND BUB3"/>
    <property type="match status" value="1"/>
</dbReference>
<dbReference type="OMA" id="EAMDQSI"/>
<dbReference type="Proteomes" id="UP000001744">
    <property type="component" value="Unassembled WGS sequence"/>
</dbReference>
<protein>
    <submittedName>
        <fullName evidence="6">RNA export factor Rae1</fullName>
    </submittedName>
</protein>
<accession>B6K6P2</accession>
<feature type="repeat" description="WD" evidence="4">
    <location>
        <begin position="27"/>
        <end position="61"/>
    </location>
</feature>
<dbReference type="InterPro" id="IPR001680">
    <property type="entry name" value="WD40_rpt"/>
</dbReference>
<dbReference type="HOGENOM" id="CLU_038526_1_0_1"/>
<evidence type="ECO:0000256" key="1">
    <source>
        <dbReference type="ARBA" id="ARBA00007830"/>
    </source>
</evidence>
<dbReference type="GO" id="GO:0005829">
    <property type="term" value="C:cytosol"/>
    <property type="evidence" value="ECO:0007669"/>
    <property type="project" value="EnsemblFungi"/>
</dbReference>
<dbReference type="PROSITE" id="PS50082">
    <property type="entry name" value="WD_REPEATS_2"/>
    <property type="match status" value="4"/>
</dbReference>